<accession>A0A2H0BWM4</accession>
<evidence type="ECO:0000259" key="3">
    <source>
        <dbReference type="PROSITE" id="PS51722"/>
    </source>
</evidence>
<dbReference type="Gene3D" id="2.40.30.10">
    <property type="entry name" value="Translation factors"/>
    <property type="match status" value="1"/>
</dbReference>
<dbReference type="InterPro" id="IPR042116">
    <property type="entry name" value="TypA/BipA_C"/>
</dbReference>
<dbReference type="Gene3D" id="3.40.50.300">
    <property type="entry name" value="P-loop containing nucleotide triphosphate hydrolases"/>
    <property type="match status" value="1"/>
</dbReference>
<dbReference type="Gene3D" id="2.40.50.250">
    <property type="entry name" value="bipa protein"/>
    <property type="match status" value="1"/>
</dbReference>
<dbReference type="NCBIfam" id="TIGR01394">
    <property type="entry name" value="TypA_BipA"/>
    <property type="match status" value="1"/>
</dbReference>
<keyword evidence="1" id="KW-0342">GTP-binding</keyword>
<name>A0A2H0BWM4_9BACT</name>
<dbReference type="Pfam" id="PF00009">
    <property type="entry name" value="GTP_EFTU"/>
    <property type="match status" value="1"/>
</dbReference>
<dbReference type="GO" id="GO:1990904">
    <property type="term" value="C:ribonucleoprotein complex"/>
    <property type="evidence" value="ECO:0007669"/>
    <property type="project" value="TreeGrafter"/>
</dbReference>
<dbReference type="AlphaFoldDB" id="A0A2H0BWM4"/>
<dbReference type="CDD" id="cd03691">
    <property type="entry name" value="BipA_TypA_II"/>
    <property type="match status" value="1"/>
</dbReference>
<sequence>MKQKLDSKKIRNVAIIAHVDHGKTTLVDGLLKQAKVFAEYEAEMTQETILDSNDLERERGLTILSKNTAVYWNNHKINILDTPGHADFAGEVERVLSMVDGCVLLVDAAEGVLSQTKYVLSLAFKQGLKVIVLINKVDKKDQRAFEVLSQIETLFLELAIRDDQIDFPVIYAVGREGIAGLETKENPDNSLTIADSKNLAPLFEKIIDFVPHPKGEADGGFQMQITTLDSDLHKGIYAIGRVQRGVLKQNQPIVLMRNGKVVDTKRAEYIFTFNGLKKELIEETSVGDIVAIAGFSDVKIGDTVVSPDALDALPDLDIAEPTIQIDFLVSNSPFVGRDGKFVTSQQIKTRLEKELRTNVGLRLNASGGDSFTVSGRGELHLTILIEIMRREGYEFSVSRPQVIYKTIDGVLCEPWELATIEVPEEYSGVIITEMAARKAEMVDMKNSRNGIEFTYKVSTRHWIGARSELLQKTSGMSVVHTQFIGYEKKSADALNKRSGAVITTHGGQAIAYGLEKIQKRADTFVGPGEEVYVGMIVGLNSRYEDLNMNVTRGKKLTNMRASSSDDITKLAPPVKMSLEQCLIFLKQDELLEVTPKNLRLRKRSLVVKQ</sequence>
<dbReference type="InterPro" id="IPR048876">
    <property type="entry name" value="BipA_C"/>
</dbReference>
<dbReference type="InterPro" id="IPR000795">
    <property type="entry name" value="T_Tr_GTP-bd_dom"/>
</dbReference>
<dbReference type="PRINTS" id="PR00315">
    <property type="entry name" value="ELONGATNFCT"/>
</dbReference>
<evidence type="ECO:0000256" key="2">
    <source>
        <dbReference type="ARBA" id="ARBA00035722"/>
    </source>
</evidence>
<dbReference type="SUPFAM" id="SSF54980">
    <property type="entry name" value="EF-G C-terminal domain-like"/>
    <property type="match status" value="2"/>
</dbReference>
<reference evidence="4 5" key="1">
    <citation type="submission" date="2017-09" db="EMBL/GenBank/DDBJ databases">
        <title>Depth-based differentiation of microbial function through sediment-hosted aquifers and enrichment of novel symbionts in the deep terrestrial subsurface.</title>
        <authorList>
            <person name="Probst A.J."/>
            <person name="Ladd B."/>
            <person name="Jarett J.K."/>
            <person name="Geller-Mcgrath D.E."/>
            <person name="Sieber C.M."/>
            <person name="Emerson J.B."/>
            <person name="Anantharaman K."/>
            <person name="Thomas B.C."/>
            <person name="Malmstrom R."/>
            <person name="Stieglmeier M."/>
            <person name="Klingl A."/>
            <person name="Woyke T."/>
            <person name="Ryan C.M."/>
            <person name="Banfield J.F."/>
        </authorList>
    </citation>
    <scope>NUCLEOTIDE SEQUENCE [LARGE SCALE GENOMIC DNA]</scope>
    <source>
        <strain evidence="4">CG22_combo_CG10-13_8_21_14_all_38_20</strain>
    </source>
</reference>
<feature type="domain" description="Tr-type G" evidence="3">
    <location>
        <begin position="8"/>
        <end position="214"/>
    </location>
</feature>
<proteinExistence type="predicted"/>
<dbReference type="Gene3D" id="3.30.70.870">
    <property type="entry name" value="Elongation Factor G (Translational Gtpase), domain 3"/>
    <property type="match status" value="1"/>
</dbReference>
<evidence type="ECO:0000313" key="4">
    <source>
        <dbReference type="EMBL" id="PIP62072.1"/>
    </source>
</evidence>
<dbReference type="InterPro" id="IPR000640">
    <property type="entry name" value="EFG_V-like"/>
</dbReference>
<dbReference type="InterPro" id="IPR047042">
    <property type="entry name" value="BipA_II"/>
</dbReference>
<dbReference type="SUPFAM" id="SSF50447">
    <property type="entry name" value="Translation proteins"/>
    <property type="match status" value="1"/>
</dbReference>
<evidence type="ECO:0000313" key="5">
    <source>
        <dbReference type="Proteomes" id="UP000231246"/>
    </source>
</evidence>
<dbReference type="Pfam" id="PF00679">
    <property type="entry name" value="EFG_C"/>
    <property type="match status" value="1"/>
</dbReference>
<protein>
    <recommendedName>
        <fullName evidence="2">50S ribosomal subunit assembly factor BipA</fullName>
    </recommendedName>
</protein>
<dbReference type="InterPro" id="IPR009000">
    <property type="entry name" value="Transl_B-barrel_sf"/>
</dbReference>
<dbReference type="GO" id="GO:0005525">
    <property type="term" value="F:GTP binding"/>
    <property type="evidence" value="ECO:0007669"/>
    <property type="project" value="UniProtKB-KW"/>
</dbReference>
<dbReference type="InterPro" id="IPR005225">
    <property type="entry name" value="Small_GTP-bd"/>
</dbReference>
<dbReference type="CDD" id="cd16263">
    <property type="entry name" value="BipA_III"/>
    <property type="match status" value="1"/>
</dbReference>
<dbReference type="InterPro" id="IPR035647">
    <property type="entry name" value="EFG_III/V"/>
</dbReference>
<dbReference type="PANTHER" id="PTHR42908">
    <property type="entry name" value="TRANSLATION ELONGATION FACTOR-RELATED"/>
    <property type="match status" value="1"/>
</dbReference>
<dbReference type="PROSITE" id="PS51722">
    <property type="entry name" value="G_TR_2"/>
    <property type="match status" value="1"/>
</dbReference>
<dbReference type="CDD" id="cd01891">
    <property type="entry name" value="TypA_BipA"/>
    <property type="match status" value="1"/>
</dbReference>
<evidence type="ECO:0000256" key="1">
    <source>
        <dbReference type="ARBA" id="ARBA00023134"/>
    </source>
</evidence>
<dbReference type="EMBL" id="PCTA01000004">
    <property type="protein sequence ID" value="PIP62072.1"/>
    <property type="molecule type" value="Genomic_DNA"/>
</dbReference>
<dbReference type="Gene3D" id="3.30.70.240">
    <property type="match status" value="1"/>
</dbReference>
<keyword evidence="1" id="KW-0547">Nucleotide-binding</keyword>
<dbReference type="Pfam" id="PF03144">
    <property type="entry name" value="GTP_EFTU_D2"/>
    <property type="match status" value="1"/>
</dbReference>
<dbReference type="InterPro" id="IPR047043">
    <property type="entry name" value="BipA_III"/>
</dbReference>
<dbReference type="FunFam" id="3.30.70.870:FF:000003">
    <property type="entry name" value="GTP-binding protein TypA"/>
    <property type="match status" value="1"/>
</dbReference>
<gene>
    <name evidence="4" type="primary">typA</name>
    <name evidence="4" type="ORF">COW99_00820</name>
</gene>
<dbReference type="GO" id="GO:0003924">
    <property type="term" value="F:GTPase activity"/>
    <property type="evidence" value="ECO:0007669"/>
    <property type="project" value="InterPro"/>
</dbReference>
<dbReference type="SUPFAM" id="SSF52540">
    <property type="entry name" value="P-loop containing nucleoside triphosphate hydrolases"/>
    <property type="match status" value="1"/>
</dbReference>
<dbReference type="NCBIfam" id="TIGR00231">
    <property type="entry name" value="small_GTP"/>
    <property type="match status" value="1"/>
</dbReference>
<dbReference type="Pfam" id="PF21018">
    <property type="entry name" value="BipA_C"/>
    <property type="match status" value="1"/>
</dbReference>
<dbReference type="PANTHER" id="PTHR42908:SF8">
    <property type="entry name" value="TR-TYPE G DOMAIN-CONTAINING PROTEIN"/>
    <property type="match status" value="1"/>
</dbReference>
<comment type="caution">
    <text evidence="4">The sequence shown here is derived from an EMBL/GenBank/DDBJ whole genome shotgun (WGS) entry which is preliminary data.</text>
</comment>
<organism evidence="4 5">
    <name type="scientific">Candidatus Roizmanbacteria bacterium CG22_combo_CG10-13_8_21_14_all_38_20</name>
    <dbReference type="NCBI Taxonomy" id="1974862"/>
    <lineage>
        <taxon>Bacteria</taxon>
        <taxon>Candidatus Roizmaniibacteriota</taxon>
    </lineage>
</organism>
<dbReference type="InterPro" id="IPR006298">
    <property type="entry name" value="BipA"/>
</dbReference>
<dbReference type="InterPro" id="IPR004161">
    <property type="entry name" value="EFTu-like_2"/>
</dbReference>
<dbReference type="GO" id="GO:0005829">
    <property type="term" value="C:cytosol"/>
    <property type="evidence" value="ECO:0007669"/>
    <property type="project" value="TreeGrafter"/>
</dbReference>
<dbReference type="InterPro" id="IPR047041">
    <property type="entry name" value="BipA_GTP-bd_dom"/>
</dbReference>
<dbReference type="Proteomes" id="UP000231246">
    <property type="component" value="Unassembled WGS sequence"/>
</dbReference>
<dbReference type="InterPro" id="IPR027417">
    <property type="entry name" value="P-loop_NTPase"/>
</dbReference>